<dbReference type="InterPro" id="IPR052025">
    <property type="entry name" value="Xyloglucanase_GH74"/>
</dbReference>
<dbReference type="CDD" id="cd15482">
    <property type="entry name" value="Sialidase_non-viral"/>
    <property type="match status" value="1"/>
</dbReference>
<dbReference type="HOGENOM" id="CLU_058803_2_0_11"/>
<evidence type="ECO:0000313" key="2">
    <source>
        <dbReference type="Proteomes" id="UP000000844"/>
    </source>
</evidence>
<dbReference type="PANTHER" id="PTHR43739">
    <property type="entry name" value="XYLOGLUCANASE (EUROFUNG)"/>
    <property type="match status" value="1"/>
</dbReference>
<sequence length="366" mass="39796">MSYLMAIGTKKGLFTATSDDRVNWDVTGPHRLGGDASTVQTGVYAIGIDTRRDTPRLFVGADSSHFGPSVWHSDDAGATWSEPADAPPIALPEDTDTAFARAWQFGFGPEPDVVFASGEPHSLFKSTDGGVTFELNRGLWDHPHRTEWFPGFGGAAIHTIMPHPTDPAKMSVAMSTGGFYQTEDGGASWNPTCQGIRADFFPEPYPEFGQCVHKAVRAAGDPSRFYLQNHGGVYRSDDGGHKWNSIAEGLPCDFGFAMVAHPHRTDSVLSFPVHADANRFLPDNRLQVHRSDDGGSTWREVSQGLPTEPYFGIVLRDAAATDAAEVPGYYFGTRCGDVFVSTEDSENWVQAASHLPDVLCVRAARM</sequence>
<reference evidence="1 2" key="1">
    <citation type="journal article" date="2009" name="Stand. Genomic Sci.">
        <title>Complete genome sequence of Stackebrandtia nassauensis type strain (LLR-40K-21).</title>
        <authorList>
            <person name="Munk C."/>
            <person name="Lapidus A."/>
            <person name="Copeland A."/>
            <person name="Jando M."/>
            <person name="Mayilraj S."/>
            <person name="Glavina Del Rio T."/>
            <person name="Nolan M."/>
            <person name="Chen F."/>
            <person name="Lucas S."/>
            <person name="Tice H."/>
            <person name="Cheng J.F."/>
            <person name="Han C."/>
            <person name="Detter J.C."/>
            <person name="Bruce D."/>
            <person name="Goodwin L."/>
            <person name="Chain P."/>
            <person name="Pitluck S."/>
            <person name="Goker M."/>
            <person name="Ovchinikova G."/>
            <person name="Pati A."/>
            <person name="Ivanova N."/>
            <person name="Mavromatis K."/>
            <person name="Chen A."/>
            <person name="Palaniappan K."/>
            <person name="Land M."/>
            <person name="Hauser L."/>
            <person name="Chang Y.J."/>
            <person name="Jeffries C.D."/>
            <person name="Bristow J."/>
            <person name="Eisen J.A."/>
            <person name="Markowitz V."/>
            <person name="Hugenholtz P."/>
            <person name="Kyrpides N.C."/>
            <person name="Klenk H.P."/>
        </authorList>
    </citation>
    <scope>NUCLEOTIDE SEQUENCE [LARGE SCALE GENOMIC DNA]</scope>
    <source>
        <strain evidence="2">DSM 44728 / CIP 108903 / NRRL B-16338 / NBRC 102104 / LLR-40K-21</strain>
    </source>
</reference>
<name>D3Q3U2_STANL</name>
<keyword evidence="2" id="KW-1185">Reference proteome</keyword>
<organism evidence="1 2">
    <name type="scientific">Stackebrandtia nassauensis (strain DSM 44728 / CIP 108903 / NRRL B-16338 / NBRC 102104 / LLR-40K-21)</name>
    <dbReference type="NCBI Taxonomy" id="446470"/>
    <lineage>
        <taxon>Bacteria</taxon>
        <taxon>Bacillati</taxon>
        <taxon>Actinomycetota</taxon>
        <taxon>Actinomycetes</taxon>
        <taxon>Glycomycetales</taxon>
        <taxon>Glycomycetaceae</taxon>
        <taxon>Stackebrandtia</taxon>
    </lineage>
</organism>
<keyword evidence="1" id="KW-0378">Hydrolase</keyword>
<evidence type="ECO:0000313" key="1">
    <source>
        <dbReference type="EMBL" id="ADD44009.1"/>
    </source>
</evidence>
<dbReference type="OrthoDB" id="9764804at2"/>
<dbReference type="PANTHER" id="PTHR43739:SF5">
    <property type="entry name" value="EXO-ALPHA-SIALIDASE"/>
    <property type="match status" value="1"/>
</dbReference>
<dbReference type="Proteomes" id="UP000000844">
    <property type="component" value="Chromosome"/>
</dbReference>
<dbReference type="KEGG" id="sna:Snas_4362"/>
<dbReference type="STRING" id="446470.Snas_4362"/>
<dbReference type="InterPro" id="IPR015943">
    <property type="entry name" value="WD40/YVTN_repeat-like_dom_sf"/>
</dbReference>
<dbReference type="eggNOG" id="COG4447">
    <property type="taxonomic scope" value="Bacteria"/>
</dbReference>
<dbReference type="RefSeq" id="WP_013019580.1">
    <property type="nucleotide sequence ID" value="NC_013947.1"/>
</dbReference>
<dbReference type="AlphaFoldDB" id="D3Q3U2"/>
<dbReference type="EMBL" id="CP001778">
    <property type="protein sequence ID" value="ADD44009.1"/>
    <property type="molecule type" value="Genomic_DNA"/>
</dbReference>
<dbReference type="SUPFAM" id="SSF110296">
    <property type="entry name" value="Oligoxyloglucan reducing end-specific cellobiohydrolase"/>
    <property type="match status" value="1"/>
</dbReference>
<dbReference type="GO" id="GO:0010411">
    <property type="term" value="P:xyloglucan metabolic process"/>
    <property type="evidence" value="ECO:0007669"/>
    <property type="project" value="TreeGrafter"/>
</dbReference>
<dbReference type="Gene3D" id="2.130.10.10">
    <property type="entry name" value="YVTN repeat-like/Quinoprotein amine dehydrogenase"/>
    <property type="match status" value="1"/>
</dbReference>
<proteinExistence type="predicted"/>
<accession>D3Q3U2</accession>
<protein>
    <submittedName>
        <fullName evidence="1">Glycosyl hydrolase BNR repeat-containing glycosyl hydrolase</fullName>
    </submittedName>
</protein>
<gene>
    <name evidence="1" type="ordered locus">Snas_4362</name>
</gene>
<dbReference type="GO" id="GO:0016787">
    <property type="term" value="F:hydrolase activity"/>
    <property type="evidence" value="ECO:0007669"/>
    <property type="project" value="UniProtKB-KW"/>
</dbReference>